<protein>
    <recommendedName>
        <fullName evidence="2">DUF7344 domain-containing protein</fullName>
    </recommendedName>
</protein>
<keyword evidence="1" id="KW-0812">Transmembrane</keyword>
<feature type="transmembrane region" description="Helical" evidence="1">
    <location>
        <begin position="138"/>
        <end position="162"/>
    </location>
</feature>
<dbReference type="Pfam" id="PF24035">
    <property type="entry name" value="DUF7344"/>
    <property type="match status" value="1"/>
</dbReference>
<feature type="domain" description="DUF7344" evidence="2">
    <location>
        <begin position="55"/>
        <end position="116"/>
    </location>
</feature>
<dbReference type="RefSeq" id="WP_007258120.1">
    <property type="nucleotide sequence ID" value="NZ_AOHZ01000018.1"/>
</dbReference>
<sequence>MRLTPFWLYATSAGSAGDSSSDVGSGVTIYRSPSTQFSNDSSAEDHLPDTDEELLAVLDEMETPVTVDKIVDRLTYPEQPPVETWATVHERLYQTRLPSLEAAGHIEFDQEQGLVERSTVQADAASRRSSSGVGIVSLGLKLAVVVCFLVAAATTAAVAGLIPV</sequence>
<name>L9XFV9_9EURY</name>
<evidence type="ECO:0000256" key="1">
    <source>
        <dbReference type="SAM" id="Phobius"/>
    </source>
</evidence>
<keyword evidence="4" id="KW-1185">Reference proteome</keyword>
<proteinExistence type="predicted"/>
<organism evidence="3 4">
    <name type="scientific">Natronolimnohabitans innermongolicus JCM 12255</name>
    <dbReference type="NCBI Taxonomy" id="1227499"/>
    <lineage>
        <taxon>Archaea</taxon>
        <taxon>Methanobacteriati</taxon>
        <taxon>Methanobacteriota</taxon>
        <taxon>Stenosarchaea group</taxon>
        <taxon>Halobacteria</taxon>
        <taxon>Halobacteriales</taxon>
        <taxon>Natrialbaceae</taxon>
        <taxon>Natronolimnohabitans</taxon>
    </lineage>
</organism>
<dbReference type="AlphaFoldDB" id="L9XFV9"/>
<keyword evidence="1" id="KW-0472">Membrane</keyword>
<keyword evidence="1" id="KW-1133">Transmembrane helix</keyword>
<evidence type="ECO:0000313" key="3">
    <source>
        <dbReference type="EMBL" id="ELY60619.1"/>
    </source>
</evidence>
<reference evidence="3 4" key="1">
    <citation type="journal article" date="2014" name="PLoS Genet.">
        <title>Phylogenetically driven sequencing of extremely halophilic archaea reveals strategies for static and dynamic osmo-response.</title>
        <authorList>
            <person name="Becker E.A."/>
            <person name="Seitzer P.M."/>
            <person name="Tritt A."/>
            <person name="Larsen D."/>
            <person name="Krusor M."/>
            <person name="Yao A.I."/>
            <person name="Wu D."/>
            <person name="Madern D."/>
            <person name="Eisen J.A."/>
            <person name="Darling A.E."/>
            <person name="Facciotti M.T."/>
        </authorList>
    </citation>
    <scope>NUCLEOTIDE SEQUENCE [LARGE SCALE GENOMIC DNA]</scope>
    <source>
        <strain evidence="3 4">JCM 12255</strain>
    </source>
</reference>
<gene>
    <name evidence="3" type="ORF">C493_04061</name>
</gene>
<comment type="caution">
    <text evidence="3">The sequence shown here is derived from an EMBL/GenBank/DDBJ whole genome shotgun (WGS) entry which is preliminary data.</text>
</comment>
<evidence type="ECO:0000259" key="2">
    <source>
        <dbReference type="Pfam" id="PF24035"/>
    </source>
</evidence>
<dbReference type="OrthoDB" id="186576at2157"/>
<accession>L9XFV9</accession>
<dbReference type="eggNOG" id="arCOG03828">
    <property type="taxonomic scope" value="Archaea"/>
</dbReference>
<evidence type="ECO:0000313" key="4">
    <source>
        <dbReference type="Proteomes" id="UP000011602"/>
    </source>
</evidence>
<dbReference type="EMBL" id="AOHZ01000018">
    <property type="protein sequence ID" value="ELY60619.1"/>
    <property type="molecule type" value="Genomic_DNA"/>
</dbReference>
<dbReference type="Proteomes" id="UP000011602">
    <property type="component" value="Unassembled WGS sequence"/>
</dbReference>
<dbReference type="InterPro" id="IPR055768">
    <property type="entry name" value="DUF7344"/>
</dbReference>